<feature type="non-terminal residue" evidence="2">
    <location>
        <position position="190"/>
    </location>
</feature>
<name>A0A9N7U9L7_PLEPL</name>
<feature type="compositionally biased region" description="Polar residues" evidence="1">
    <location>
        <begin position="54"/>
        <end position="67"/>
    </location>
</feature>
<evidence type="ECO:0000313" key="3">
    <source>
        <dbReference type="Proteomes" id="UP001153269"/>
    </source>
</evidence>
<feature type="region of interest" description="Disordered" evidence="1">
    <location>
        <begin position="54"/>
        <end position="80"/>
    </location>
</feature>
<sequence length="190" mass="21265">MDVVGSRSARISRVFLLIKPSLDHTFPSYSQANGKGRSEEQLLEEENIRSALTQTSGLSPVSGSKWKTSAGPLLSQQGGERGGVSAASPLSLLWPFTLVIGVSSASFLRSHGVLFFLDDFGIFSMTSLNFSVDKRNEGNKEKRREKKKKKKKKKNRPDRSVKKEEEMFLYLECGHFISRIYSRSNSRITS</sequence>
<comment type="caution">
    <text evidence="2">The sequence shown here is derived from an EMBL/GenBank/DDBJ whole genome shotgun (WGS) entry which is preliminary data.</text>
</comment>
<feature type="region of interest" description="Disordered" evidence="1">
    <location>
        <begin position="136"/>
        <end position="161"/>
    </location>
</feature>
<feature type="non-terminal residue" evidence="2">
    <location>
        <position position="1"/>
    </location>
</feature>
<dbReference type="EMBL" id="CADEAL010000991">
    <property type="protein sequence ID" value="CAB1427734.1"/>
    <property type="molecule type" value="Genomic_DNA"/>
</dbReference>
<proteinExistence type="predicted"/>
<dbReference type="Proteomes" id="UP001153269">
    <property type="component" value="Unassembled WGS sequence"/>
</dbReference>
<gene>
    <name evidence="2" type="ORF">PLEPLA_LOCUS15676</name>
</gene>
<feature type="compositionally biased region" description="Basic residues" evidence="1">
    <location>
        <begin position="143"/>
        <end position="156"/>
    </location>
</feature>
<keyword evidence="3" id="KW-1185">Reference proteome</keyword>
<reference evidence="2" key="1">
    <citation type="submission" date="2020-03" db="EMBL/GenBank/DDBJ databases">
        <authorList>
            <person name="Weist P."/>
        </authorList>
    </citation>
    <scope>NUCLEOTIDE SEQUENCE</scope>
</reference>
<evidence type="ECO:0000256" key="1">
    <source>
        <dbReference type="SAM" id="MobiDB-lite"/>
    </source>
</evidence>
<dbReference type="AlphaFoldDB" id="A0A9N7U9L7"/>
<evidence type="ECO:0000313" key="2">
    <source>
        <dbReference type="EMBL" id="CAB1427734.1"/>
    </source>
</evidence>
<organism evidence="2 3">
    <name type="scientific">Pleuronectes platessa</name>
    <name type="common">European plaice</name>
    <dbReference type="NCBI Taxonomy" id="8262"/>
    <lineage>
        <taxon>Eukaryota</taxon>
        <taxon>Metazoa</taxon>
        <taxon>Chordata</taxon>
        <taxon>Craniata</taxon>
        <taxon>Vertebrata</taxon>
        <taxon>Euteleostomi</taxon>
        <taxon>Actinopterygii</taxon>
        <taxon>Neopterygii</taxon>
        <taxon>Teleostei</taxon>
        <taxon>Neoteleostei</taxon>
        <taxon>Acanthomorphata</taxon>
        <taxon>Carangaria</taxon>
        <taxon>Pleuronectiformes</taxon>
        <taxon>Pleuronectoidei</taxon>
        <taxon>Pleuronectidae</taxon>
        <taxon>Pleuronectes</taxon>
    </lineage>
</organism>
<accession>A0A9N7U9L7</accession>
<protein>
    <submittedName>
        <fullName evidence="2">Uncharacterized protein</fullName>
    </submittedName>
</protein>